<dbReference type="Proteomes" id="UP000266841">
    <property type="component" value="Unassembled WGS sequence"/>
</dbReference>
<proteinExistence type="predicted"/>
<evidence type="ECO:0000256" key="1">
    <source>
        <dbReference type="SAM" id="MobiDB-lite"/>
    </source>
</evidence>
<feature type="non-terminal residue" evidence="2">
    <location>
        <position position="1"/>
    </location>
</feature>
<organism evidence="2 3">
    <name type="scientific">Thalassiosira oceanica</name>
    <name type="common">Marine diatom</name>
    <dbReference type="NCBI Taxonomy" id="159749"/>
    <lineage>
        <taxon>Eukaryota</taxon>
        <taxon>Sar</taxon>
        <taxon>Stramenopiles</taxon>
        <taxon>Ochrophyta</taxon>
        <taxon>Bacillariophyta</taxon>
        <taxon>Coscinodiscophyceae</taxon>
        <taxon>Thalassiosirophycidae</taxon>
        <taxon>Thalassiosirales</taxon>
        <taxon>Thalassiosiraceae</taxon>
        <taxon>Thalassiosira</taxon>
    </lineage>
</organism>
<reference evidence="2 3" key="1">
    <citation type="journal article" date="2012" name="Genome Biol.">
        <title>Genome and low-iron response of an oceanic diatom adapted to chronic iron limitation.</title>
        <authorList>
            <person name="Lommer M."/>
            <person name="Specht M."/>
            <person name="Roy A.S."/>
            <person name="Kraemer L."/>
            <person name="Andreson R."/>
            <person name="Gutowska M.A."/>
            <person name="Wolf J."/>
            <person name="Bergner S.V."/>
            <person name="Schilhabel M.B."/>
            <person name="Klostermeier U.C."/>
            <person name="Beiko R.G."/>
            <person name="Rosenstiel P."/>
            <person name="Hippler M."/>
            <person name="Laroche J."/>
        </authorList>
    </citation>
    <scope>NUCLEOTIDE SEQUENCE [LARGE SCALE GENOMIC DNA]</scope>
    <source>
        <strain evidence="2 3">CCMP1005</strain>
    </source>
</reference>
<dbReference type="EMBL" id="AGNL01007148">
    <property type="protein sequence ID" value="EJK71508.1"/>
    <property type="molecule type" value="Genomic_DNA"/>
</dbReference>
<dbReference type="AlphaFoldDB" id="K0SYK8"/>
<feature type="region of interest" description="Disordered" evidence="1">
    <location>
        <begin position="1"/>
        <end position="20"/>
    </location>
</feature>
<name>K0SYK8_THAOC</name>
<comment type="caution">
    <text evidence="2">The sequence shown here is derived from an EMBL/GenBank/DDBJ whole genome shotgun (WGS) entry which is preliminary data.</text>
</comment>
<gene>
    <name evidence="2" type="ORF">THAOC_07043</name>
</gene>
<sequence>PWTTTSPASTARSTRTSSPPEEFHALNRVIDIIGAEITDGRSSAAFAGSGNRNGGGGGGDEVSFGHVPAYQRIRKQQRLVEEAIEHMAVRHCADLNSSVAAVGRMSRQFDEARMRVRTLRRQVRDVKDSLRLGELTGDAGIANVSLSTNVVTLSPQQRNKKNGENS</sequence>
<protein>
    <submittedName>
        <fullName evidence="2">Uncharacterized protein</fullName>
    </submittedName>
</protein>
<evidence type="ECO:0000313" key="2">
    <source>
        <dbReference type="EMBL" id="EJK71508.1"/>
    </source>
</evidence>
<evidence type="ECO:0000313" key="3">
    <source>
        <dbReference type="Proteomes" id="UP000266841"/>
    </source>
</evidence>
<accession>K0SYK8</accession>
<keyword evidence="3" id="KW-1185">Reference proteome</keyword>